<feature type="compositionally biased region" description="Basic residues" evidence="1">
    <location>
        <begin position="45"/>
        <end position="71"/>
    </location>
</feature>
<feature type="non-terminal residue" evidence="2">
    <location>
        <position position="85"/>
    </location>
</feature>
<reference evidence="2" key="1">
    <citation type="submission" date="2020-02" db="EMBL/GenBank/DDBJ databases">
        <authorList>
            <person name="Meier V. D."/>
        </authorList>
    </citation>
    <scope>NUCLEOTIDE SEQUENCE</scope>
    <source>
        <strain evidence="2">AVDCRST_MAG12</strain>
    </source>
</reference>
<evidence type="ECO:0000256" key="1">
    <source>
        <dbReference type="SAM" id="MobiDB-lite"/>
    </source>
</evidence>
<sequence>AVSFGGTELADERGERERRDKAAGDHDSGRRHRVPFELDGDQPLHKHPRAARPQGRRPRSHPQGRHHRHLDHPRLGPRPAILQGL</sequence>
<dbReference type="AlphaFoldDB" id="A0A6J4SJA7"/>
<proteinExistence type="predicted"/>
<feature type="region of interest" description="Disordered" evidence="1">
    <location>
        <begin position="1"/>
        <end position="85"/>
    </location>
</feature>
<name>A0A6J4SJA7_9ACTN</name>
<protein>
    <submittedName>
        <fullName evidence="2">Uncharacterized protein</fullName>
    </submittedName>
</protein>
<accession>A0A6J4SJA7</accession>
<feature type="compositionally biased region" description="Basic and acidic residues" evidence="1">
    <location>
        <begin position="10"/>
        <end position="28"/>
    </location>
</feature>
<evidence type="ECO:0000313" key="2">
    <source>
        <dbReference type="EMBL" id="CAA9493775.1"/>
    </source>
</evidence>
<organism evidence="2">
    <name type="scientific">uncultured Rubrobacteraceae bacterium</name>
    <dbReference type="NCBI Taxonomy" id="349277"/>
    <lineage>
        <taxon>Bacteria</taxon>
        <taxon>Bacillati</taxon>
        <taxon>Actinomycetota</taxon>
        <taxon>Rubrobacteria</taxon>
        <taxon>Rubrobacterales</taxon>
        <taxon>Rubrobacteraceae</taxon>
        <taxon>environmental samples</taxon>
    </lineage>
</organism>
<feature type="non-terminal residue" evidence="2">
    <location>
        <position position="1"/>
    </location>
</feature>
<dbReference type="EMBL" id="CADCVK010000338">
    <property type="protein sequence ID" value="CAA9493775.1"/>
    <property type="molecule type" value="Genomic_DNA"/>
</dbReference>
<gene>
    <name evidence="2" type="ORF">AVDCRST_MAG12-2240</name>
</gene>